<reference evidence="1" key="2">
    <citation type="journal article" date="2015" name="Data Brief">
        <title>Shoot transcriptome of the giant reed, Arundo donax.</title>
        <authorList>
            <person name="Barrero R.A."/>
            <person name="Guerrero F.D."/>
            <person name="Moolhuijzen P."/>
            <person name="Goolsby J.A."/>
            <person name="Tidwell J."/>
            <person name="Bellgard S.E."/>
            <person name="Bellgard M.I."/>
        </authorList>
    </citation>
    <scope>NUCLEOTIDE SEQUENCE</scope>
    <source>
        <tissue evidence="1">Shoot tissue taken approximately 20 cm above the soil surface</tissue>
    </source>
</reference>
<organism evidence="1">
    <name type="scientific">Arundo donax</name>
    <name type="common">Giant reed</name>
    <name type="synonym">Donax arundinaceus</name>
    <dbReference type="NCBI Taxonomy" id="35708"/>
    <lineage>
        <taxon>Eukaryota</taxon>
        <taxon>Viridiplantae</taxon>
        <taxon>Streptophyta</taxon>
        <taxon>Embryophyta</taxon>
        <taxon>Tracheophyta</taxon>
        <taxon>Spermatophyta</taxon>
        <taxon>Magnoliopsida</taxon>
        <taxon>Liliopsida</taxon>
        <taxon>Poales</taxon>
        <taxon>Poaceae</taxon>
        <taxon>PACMAD clade</taxon>
        <taxon>Arundinoideae</taxon>
        <taxon>Arundineae</taxon>
        <taxon>Arundo</taxon>
    </lineage>
</organism>
<protein>
    <submittedName>
        <fullName evidence="1">Uncharacterized protein</fullName>
    </submittedName>
</protein>
<evidence type="ECO:0000313" key="1">
    <source>
        <dbReference type="EMBL" id="JAE08401.1"/>
    </source>
</evidence>
<accession>A0A0A9FE40</accession>
<proteinExistence type="predicted"/>
<sequence length="36" mass="4261">MLRLLFRRKGHLYMYTICLLNLTVIFLKDDISSSSV</sequence>
<dbReference type="AlphaFoldDB" id="A0A0A9FE40"/>
<dbReference type="EMBL" id="GBRH01189495">
    <property type="protein sequence ID" value="JAE08401.1"/>
    <property type="molecule type" value="Transcribed_RNA"/>
</dbReference>
<reference evidence="1" key="1">
    <citation type="submission" date="2014-09" db="EMBL/GenBank/DDBJ databases">
        <authorList>
            <person name="Magalhaes I.L.F."/>
            <person name="Oliveira U."/>
            <person name="Santos F.R."/>
            <person name="Vidigal T.H.D.A."/>
            <person name="Brescovit A.D."/>
            <person name="Santos A.J."/>
        </authorList>
    </citation>
    <scope>NUCLEOTIDE SEQUENCE</scope>
    <source>
        <tissue evidence="1">Shoot tissue taken approximately 20 cm above the soil surface</tissue>
    </source>
</reference>
<name>A0A0A9FE40_ARUDO</name>